<reference evidence="1" key="1">
    <citation type="journal article" date="2020" name="mSystems">
        <title>Genome- and Community-Level Interaction Insights into Carbon Utilization and Element Cycling Functions of Hydrothermarchaeota in Hydrothermal Sediment.</title>
        <authorList>
            <person name="Zhou Z."/>
            <person name="Liu Y."/>
            <person name="Xu W."/>
            <person name="Pan J."/>
            <person name="Luo Z.H."/>
            <person name="Li M."/>
        </authorList>
    </citation>
    <scope>NUCLEOTIDE SEQUENCE [LARGE SCALE GENOMIC DNA]</scope>
    <source>
        <strain evidence="1">HyVt-485</strain>
    </source>
</reference>
<evidence type="ECO:0008006" key="2">
    <source>
        <dbReference type="Google" id="ProtNLM"/>
    </source>
</evidence>
<dbReference type="AlphaFoldDB" id="A0A7C5R0S4"/>
<dbReference type="NCBIfam" id="TIGR01451">
    <property type="entry name" value="B_ant_repeat"/>
    <property type="match status" value="1"/>
</dbReference>
<protein>
    <recommendedName>
        <fullName evidence="2">DUF11 domain-containing protein</fullName>
    </recommendedName>
</protein>
<dbReference type="InterPro" id="IPR047589">
    <property type="entry name" value="DUF11_rpt"/>
</dbReference>
<accession>A0A7C5R0S4</accession>
<organism evidence="1">
    <name type="scientific">Hellea balneolensis</name>
    <dbReference type="NCBI Taxonomy" id="287478"/>
    <lineage>
        <taxon>Bacteria</taxon>
        <taxon>Pseudomonadati</taxon>
        <taxon>Pseudomonadota</taxon>
        <taxon>Alphaproteobacteria</taxon>
        <taxon>Maricaulales</taxon>
        <taxon>Robiginitomaculaceae</taxon>
        <taxon>Hellea</taxon>
    </lineage>
</organism>
<comment type="caution">
    <text evidence="1">The sequence shown here is derived from an EMBL/GenBank/DDBJ whole genome shotgun (WGS) entry which is preliminary data.</text>
</comment>
<dbReference type="Proteomes" id="UP000885830">
    <property type="component" value="Unassembled WGS sequence"/>
</dbReference>
<dbReference type="EMBL" id="DRMJ01000351">
    <property type="protein sequence ID" value="HHL43300.1"/>
    <property type="molecule type" value="Genomic_DNA"/>
</dbReference>
<gene>
    <name evidence="1" type="ORF">ENJ42_06780</name>
</gene>
<evidence type="ECO:0000313" key="1">
    <source>
        <dbReference type="EMBL" id="HHL43300.1"/>
    </source>
</evidence>
<name>A0A7C5R0S4_9PROT</name>
<sequence length="461" mass="49145">MFLKTYQICIVFILWCLALPANGQVLSTNLEIKRVPSVGAVWQTISLENTYTSAVVVCTYNLPNQTDPPATVRVRSVGATSFQLRIQQFENSSIVTASDVHCIIADEGAYNSGGLKFEAHRVLSTGTSGLSVPGGWGSANTEEITGALVQSYTTPIVLGQVMSFNDVNASVFWTNNCVNRNRSPFELNNRACVGKHIGQINGTRASETLGYIVAESGSGTLNDIAYTLARGADSIRGVGNTPPFSYTVADDYDVGVLSQDGEDGGQGGWAVLYGADPLPSTRIDMAIDEETVAGDTTRTHTREQVSYWLFKDNQSVNLGTNKTVTMSSESVSPYAIPGSDVVYTINVENTGSKAVDASTIFIVDSLPAEATFYNGDMNGPGPGTNVVIFTQSGAGLSFTEGTDLKFSNSPFKPTSFAACSYSPLAGYDPNVKHVCFRPQGAMNAGSLSTSSFSLQFRVQVQ</sequence>
<proteinExistence type="predicted"/>